<gene>
    <name evidence="3" type="ORF">WMO25_02140</name>
</gene>
<organism evidence="3 4">
    <name type="scientific">Coprococcus intestinihominis</name>
    <dbReference type="NCBI Taxonomy" id="3133154"/>
    <lineage>
        <taxon>Bacteria</taxon>
        <taxon>Bacillati</taxon>
        <taxon>Bacillota</taxon>
        <taxon>Clostridia</taxon>
        <taxon>Lachnospirales</taxon>
        <taxon>Lachnospiraceae</taxon>
        <taxon>Coprococcus</taxon>
    </lineage>
</organism>
<dbReference type="InterPro" id="IPR054612">
    <property type="entry name" value="Phage_capsid-like_C"/>
</dbReference>
<comment type="subcellular location">
    <subcellularLocation>
        <location evidence="1">Virion</location>
    </subcellularLocation>
</comment>
<dbReference type="InterPro" id="IPR024455">
    <property type="entry name" value="Phage_capsid"/>
</dbReference>
<evidence type="ECO:0000313" key="4">
    <source>
        <dbReference type="Proteomes" id="UP001469749"/>
    </source>
</evidence>
<keyword evidence="4" id="KW-1185">Reference proteome</keyword>
<dbReference type="SUPFAM" id="SSF56563">
    <property type="entry name" value="Major capsid protein gp5"/>
    <property type="match status" value="1"/>
</dbReference>
<comment type="caution">
    <text evidence="3">The sequence shown here is derived from an EMBL/GenBank/DDBJ whole genome shotgun (WGS) entry which is preliminary data.</text>
</comment>
<evidence type="ECO:0000259" key="2">
    <source>
        <dbReference type="Pfam" id="PF05065"/>
    </source>
</evidence>
<sequence length="396" mass="44054">MLGTTITREQQKEACLAMQKAFLSGDEKEIQEAMTKFHESVAESIKQDYLEADGDRTILAQRGYRQLTAEETKFYEKLIQAAKDPAPKQALTTLISGNGMPETIIEDVYRNLIDEHPLLSRISFTNVQYLTRFILNDHTVQKAIWGTINSQITQEITSSFKVVSLAQCKLTAYALIDKDMLDLGPTYLDNYVRTVLQEALACGLEAAIVSGNGHNCPIGLDRDIHDGVSVNSSTGYPQKTPVKVTSFLPADYGKLLATLAKTEKGRLRKFDEVTMICNQIDYLTKIMPATTVLNNMGLYSKDVFPFPTEVVRSNEVAEGQAIICLPDEYFFGIGLSKEGNIEFSDEFKFLEDMRTLKIKLYGMGKAFDNTVAILIDISKLDPTYITVKNVASSASA</sequence>
<proteinExistence type="predicted"/>
<dbReference type="RefSeq" id="WP_349083819.1">
    <property type="nucleotide sequence ID" value="NZ_JBBMEK010000014.1"/>
</dbReference>
<protein>
    <submittedName>
        <fullName evidence="3">Phage major capsid protein</fullName>
    </submittedName>
</protein>
<name>A0ABV1B0D2_9FIRM</name>
<dbReference type="EMBL" id="JBBMEK010000014">
    <property type="protein sequence ID" value="MEQ2363895.1"/>
    <property type="molecule type" value="Genomic_DNA"/>
</dbReference>
<reference evidence="3 4" key="1">
    <citation type="submission" date="2024-03" db="EMBL/GenBank/DDBJ databases">
        <title>Human intestinal bacterial collection.</title>
        <authorList>
            <person name="Pauvert C."/>
            <person name="Hitch T.C.A."/>
            <person name="Clavel T."/>
        </authorList>
    </citation>
    <scope>NUCLEOTIDE SEQUENCE [LARGE SCALE GENOMIC DNA]</scope>
    <source>
        <strain evidence="3 4">CLA-AA-H190</strain>
    </source>
</reference>
<dbReference type="NCBIfam" id="TIGR01554">
    <property type="entry name" value="major_cap_HK97"/>
    <property type="match status" value="1"/>
</dbReference>
<evidence type="ECO:0000313" key="3">
    <source>
        <dbReference type="EMBL" id="MEQ2363895.1"/>
    </source>
</evidence>
<feature type="domain" description="Phage capsid-like C-terminal" evidence="2">
    <location>
        <begin position="97"/>
        <end position="223"/>
    </location>
</feature>
<dbReference type="Pfam" id="PF05065">
    <property type="entry name" value="Phage_capsid"/>
    <property type="match status" value="1"/>
</dbReference>
<evidence type="ECO:0000256" key="1">
    <source>
        <dbReference type="ARBA" id="ARBA00004328"/>
    </source>
</evidence>
<accession>A0ABV1B0D2</accession>
<dbReference type="Proteomes" id="UP001469749">
    <property type="component" value="Unassembled WGS sequence"/>
</dbReference>